<feature type="domain" description="HAMP" evidence="8">
    <location>
        <begin position="333"/>
        <end position="385"/>
    </location>
</feature>
<keyword evidence="10" id="KW-1185">Reference proteome</keyword>
<dbReference type="Gene3D" id="6.10.250.1910">
    <property type="match status" value="1"/>
</dbReference>
<dbReference type="PROSITE" id="PS50885">
    <property type="entry name" value="HAMP"/>
    <property type="match status" value="2"/>
</dbReference>
<feature type="transmembrane region" description="Helical" evidence="6">
    <location>
        <begin position="21"/>
        <end position="43"/>
    </location>
</feature>
<keyword evidence="6" id="KW-0472">Membrane</keyword>
<comment type="caution">
    <text evidence="9">The sequence shown here is derived from an EMBL/GenBank/DDBJ whole genome shotgun (WGS) entry which is preliminary data.</text>
</comment>
<feature type="domain" description="HAMP" evidence="8">
    <location>
        <begin position="417"/>
        <end position="460"/>
    </location>
</feature>
<dbReference type="GO" id="GO:0007165">
    <property type="term" value="P:signal transduction"/>
    <property type="evidence" value="ECO:0007669"/>
    <property type="project" value="UniProtKB-KW"/>
</dbReference>
<dbReference type="Pfam" id="PF00672">
    <property type="entry name" value="HAMP"/>
    <property type="match status" value="2"/>
</dbReference>
<evidence type="ECO:0000256" key="3">
    <source>
        <dbReference type="PROSITE-ProRule" id="PRU00284"/>
    </source>
</evidence>
<proteinExistence type="inferred from homology"/>
<reference evidence="9" key="1">
    <citation type="submission" date="2022-06" db="EMBL/GenBank/DDBJ databases">
        <title>Natrinema sp. a new haloarchaeum isolate from saline soil.</title>
        <authorList>
            <person name="Strakova D."/>
            <person name="Galisteo C."/>
            <person name="Sanchez-Porro C."/>
            <person name="Ventosa A."/>
        </authorList>
    </citation>
    <scope>NUCLEOTIDE SEQUENCE</scope>
    <source>
        <strain evidence="9">S1CR25-10</strain>
    </source>
</reference>
<dbReference type="InterPro" id="IPR003660">
    <property type="entry name" value="HAMP_dom"/>
</dbReference>
<dbReference type="SUPFAM" id="SSF58104">
    <property type="entry name" value="Methyl-accepting chemotaxis protein (MCP) signaling domain"/>
    <property type="match status" value="1"/>
</dbReference>
<dbReference type="GO" id="GO:0006935">
    <property type="term" value="P:chemotaxis"/>
    <property type="evidence" value="ECO:0007669"/>
    <property type="project" value="InterPro"/>
</dbReference>
<name>A0A9Q4L6L6_9EURY</name>
<dbReference type="CDD" id="cd06225">
    <property type="entry name" value="HAMP"/>
    <property type="match status" value="1"/>
</dbReference>
<evidence type="ECO:0000313" key="10">
    <source>
        <dbReference type="Proteomes" id="UP001154061"/>
    </source>
</evidence>
<protein>
    <submittedName>
        <fullName evidence="9">Methyl-accepting chemotaxis protein</fullName>
    </submittedName>
</protein>
<dbReference type="PANTHER" id="PTHR32089:SF112">
    <property type="entry name" value="LYSOZYME-LIKE PROTEIN-RELATED"/>
    <property type="match status" value="1"/>
</dbReference>
<dbReference type="SMART" id="SM00304">
    <property type="entry name" value="HAMP"/>
    <property type="match status" value="2"/>
</dbReference>
<evidence type="ECO:0000256" key="4">
    <source>
        <dbReference type="SAM" id="Coils"/>
    </source>
</evidence>
<dbReference type="PROSITE" id="PS50111">
    <property type="entry name" value="CHEMOTAXIS_TRANSDUC_2"/>
    <property type="match status" value="1"/>
</dbReference>
<dbReference type="RefSeq" id="WP_277522524.1">
    <property type="nucleotide sequence ID" value="NZ_JAMQOT010000005.1"/>
</dbReference>
<comment type="similarity">
    <text evidence="2">Belongs to the methyl-accepting chemotaxis (MCP) protein family.</text>
</comment>
<keyword evidence="6" id="KW-1133">Transmembrane helix</keyword>
<dbReference type="AlphaFoldDB" id="A0A9Q4L6L6"/>
<dbReference type="Gene3D" id="1.10.287.950">
    <property type="entry name" value="Methyl-accepting chemotaxis protein"/>
    <property type="match status" value="1"/>
</dbReference>
<feature type="coiled-coil region" evidence="4">
    <location>
        <begin position="619"/>
        <end position="664"/>
    </location>
</feature>
<keyword evidence="4" id="KW-0175">Coiled coil</keyword>
<feature type="region of interest" description="Disordered" evidence="5">
    <location>
        <begin position="769"/>
        <end position="816"/>
    </location>
</feature>
<dbReference type="InterPro" id="IPR004089">
    <property type="entry name" value="MCPsignal_dom"/>
</dbReference>
<organism evidence="9 10">
    <name type="scientific">Natrinema salsiterrestre</name>
    <dbReference type="NCBI Taxonomy" id="2950540"/>
    <lineage>
        <taxon>Archaea</taxon>
        <taxon>Methanobacteriati</taxon>
        <taxon>Methanobacteriota</taxon>
        <taxon>Stenosarchaea group</taxon>
        <taxon>Halobacteria</taxon>
        <taxon>Halobacteriales</taxon>
        <taxon>Natrialbaceae</taxon>
        <taxon>Natrinema</taxon>
    </lineage>
</organism>
<keyword evidence="1 3" id="KW-0807">Transducer</keyword>
<dbReference type="InterPro" id="IPR004090">
    <property type="entry name" value="Chemotax_Me-accpt_rcpt"/>
</dbReference>
<feature type="coiled-coil region" evidence="4">
    <location>
        <begin position="377"/>
        <end position="414"/>
    </location>
</feature>
<gene>
    <name evidence="9" type="ORF">NDI89_14945</name>
</gene>
<dbReference type="EMBL" id="JAMQOT010000005">
    <property type="protein sequence ID" value="MDF9746885.1"/>
    <property type="molecule type" value="Genomic_DNA"/>
</dbReference>
<sequence length="816" mass="87552">MMGDLRNVVPAVIRKSYALKFGIVLLVMAISVGSLGLVATATLTDSVETTTLDDQQDTAVREAQAIDNWDERNAQLVASSSHASVFDTGDDAAIEAYLQESYSDFPDSRMNAMVVDTSNGEIRERVDTDAATLEEVQFPAVDELDGDLSQHNVQRTEPYAMPDESGLAFDTRPVVSYYVGVGEDRALVVTFNLEDRSTDVLSSTDSDTVMTVVDEEGRIIGDDAYLGYEDGREAVTFFEPYEGNDDLLESAQEGPGATKLDGKPPEILHGEPYDFAPDGYVVGYHTTADGWTVLVHTAESDAFGFVNAVNRFGTGITLGGVLLIGLLGAVLGRTTARSIDRLTRAVGEMEDGNLDVAVETKRIDNIGRLYDGFASMRDELKQKITEAEAARADAERERERVEEINEDLQDAAASYCDVMGAAADGDLTVRMDAETSSNDTMQAIATDFNEMLTELEGTVEQISRFATDVATASEQVTASSEEVKSASEQVSESIQEISTGADDQYESLRSVDAEMNTLSTTTEEIAATSNEVATAAERTARTSREGHDAAQEAIDACEHLETERDAVVEEFERLREEVAQVDDLTDSIADIAEQTNMLALNANIEASRSAAAADDDGGFAAVAAEVKELSQDVKDATDEIGSRLERIQDQTEQSAEEVDRTSQEIERVHDLVTDTVSSLEEIAEYAQETNDGVQSISTATEEQASSTQEVVAMVDEVATIAEETTAEAETVAASAEEQTSALTAVSESAGDLSQQAVALSEALDRFETDASGSATAVDSLPEMTDAAADSADPDPTDDDPDRTETDADDSAFSFGE</sequence>
<evidence type="ECO:0000256" key="6">
    <source>
        <dbReference type="SAM" id="Phobius"/>
    </source>
</evidence>
<feature type="coiled-coil region" evidence="4">
    <location>
        <begin position="550"/>
        <end position="584"/>
    </location>
</feature>
<evidence type="ECO:0000259" key="8">
    <source>
        <dbReference type="PROSITE" id="PS50885"/>
    </source>
</evidence>
<dbReference type="SMART" id="SM00283">
    <property type="entry name" value="MA"/>
    <property type="match status" value="1"/>
</dbReference>
<feature type="compositionally biased region" description="Acidic residues" evidence="5">
    <location>
        <begin position="791"/>
        <end position="809"/>
    </location>
</feature>
<dbReference type="SUPFAM" id="SSF158472">
    <property type="entry name" value="HAMP domain-like"/>
    <property type="match status" value="1"/>
</dbReference>
<evidence type="ECO:0000313" key="9">
    <source>
        <dbReference type="EMBL" id="MDF9746885.1"/>
    </source>
</evidence>
<keyword evidence="6" id="KW-0812">Transmembrane</keyword>
<feature type="domain" description="Methyl-accepting transducer" evidence="7">
    <location>
        <begin position="479"/>
        <end position="718"/>
    </location>
</feature>
<dbReference type="GO" id="GO:0016020">
    <property type="term" value="C:membrane"/>
    <property type="evidence" value="ECO:0007669"/>
    <property type="project" value="InterPro"/>
</dbReference>
<dbReference type="PANTHER" id="PTHR32089">
    <property type="entry name" value="METHYL-ACCEPTING CHEMOTAXIS PROTEIN MCPB"/>
    <property type="match status" value="1"/>
</dbReference>
<dbReference type="PRINTS" id="PR00260">
    <property type="entry name" value="CHEMTRNSDUCR"/>
</dbReference>
<evidence type="ECO:0000256" key="2">
    <source>
        <dbReference type="ARBA" id="ARBA00029447"/>
    </source>
</evidence>
<evidence type="ECO:0000256" key="1">
    <source>
        <dbReference type="ARBA" id="ARBA00023224"/>
    </source>
</evidence>
<dbReference type="GO" id="GO:0004888">
    <property type="term" value="F:transmembrane signaling receptor activity"/>
    <property type="evidence" value="ECO:0007669"/>
    <property type="project" value="InterPro"/>
</dbReference>
<accession>A0A9Q4L6L6</accession>
<evidence type="ECO:0000256" key="5">
    <source>
        <dbReference type="SAM" id="MobiDB-lite"/>
    </source>
</evidence>
<evidence type="ECO:0000259" key="7">
    <source>
        <dbReference type="PROSITE" id="PS50111"/>
    </source>
</evidence>
<dbReference type="Proteomes" id="UP001154061">
    <property type="component" value="Unassembled WGS sequence"/>
</dbReference>
<dbReference type="Pfam" id="PF00015">
    <property type="entry name" value="MCPsignal"/>
    <property type="match status" value="1"/>
</dbReference>